<dbReference type="WBParaSite" id="HDID_0000923001-mRNA-1">
    <property type="protein sequence ID" value="HDID_0000923001-mRNA-1"/>
    <property type="gene ID" value="HDID_0000923001"/>
</dbReference>
<evidence type="ECO:0000313" key="4">
    <source>
        <dbReference type="WBParaSite" id="HDID_0000923001-mRNA-1"/>
    </source>
</evidence>
<protein>
    <submittedName>
        <fullName evidence="4">CG11146</fullName>
    </submittedName>
</protein>
<feature type="region of interest" description="Disordered" evidence="1">
    <location>
        <begin position="255"/>
        <end position="279"/>
    </location>
</feature>
<feature type="compositionally biased region" description="Low complexity" evidence="1">
    <location>
        <begin position="66"/>
        <end position="76"/>
    </location>
</feature>
<evidence type="ECO:0000313" key="2">
    <source>
        <dbReference type="EMBL" id="VDL61546.1"/>
    </source>
</evidence>
<name>A0A0R3SUP1_HYMDI</name>
<feature type="region of interest" description="Disordered" evidence="1">
    <location>
        <begin position="147"/>
        <end position="173"/>
    </location>
</feature>
<feature type="compositionally biased region" description="Basic and acidic residues" evidence="1">
    <location>
        <begin position="1"/>
        <end position="14"/>
    </location>
</feature>
<reference evidence="4" key="1">
    <citation type="submission" date="2017-02" db="UniProtKB">
        <authorList>
            <consortium name="WormBaseParasite"/>
        </authorList>
    </citation>
    <scope>IDENTIFICATION</scope>
</reference>
<reference evidence="2 3" key="2">
    <citation type="submission" date="2018-11" db="EMBL/GenBank/DDBJ databases">
        <authorList>
            <consortium name="Pathogen Informatics"/>
        </authorList>
    </citation>
    <scope>NUCLEOTIDE SEQUENCE [LARGE SCALE GENOMIC DNA]</scope>
</reference>
<feature type="compositionally biased region" description="Polar residues" evidence="1">
    <location>
        <begin position="269"/>
        <end position="279"/>
    </location>
</feature>
<dbReference type="Proteomes" id="UP000274504">
    <property type="component" value="Unassembled WGS sequence"/>
</dbReference>
<proteinExistence type="predicted"/>
<sequence length="279" mass="29347">MSEIKSYEEGHYLENESNPTVRSAGNLARAELDGLNNLANFSTSSSISPLRYAQGHSDSSSFISASLSRSGFGESSSDNHSQTSLKHNFEHFRPPRPPPGISHHSDGVAVGNISGPNGNGNLSGVGVITRSAASASSNCFAGRFDGGASSTCSSTTSTPSTPTRRQNRRTKLPPVKISSSGIELDDILRKIQKDSKNMNLDNHQINMAVQREIRLRNRIINPPPMVSLGGPNRTPSTSSVNEHLGNLTTAASTTTLSDGASVEGGSVDAASSSATNLRV</sequence>
<organism evidence="4">
    <name type="scientific">Hymenolepis diminuta</name>
    <name type="common">Rat tapeworm</name>
    <dbReference type="NCBI Taxonomy" id="6216"/>
    <lineage>
        <taxon>Eukaryota</taxon>
        <taxon>Metazoa</taxon>
        <taxon>Spiralia</taxon>
        <taxon>Lophotrochozoa</taxon>
        <taxon>Platyhelminthes</taxon>
        <taxon>Cestoda</taxon>
        <taxon>Eucestoda</taxon>
        <taxon>Cyclophyllidea</taxon>
        <taxon>Hymenolepididae</taxon>
        <taxon>Hymenolepis</taxon>
    </lineage>
</organism>
<accession>A0A0R3SUP1</accession>
<feature type="compositionally biased region" description="Low complexity" evidence="1">
    <location>
        <begin position="149"/>
        <end position="163"/>
    </location>
</feature>
<feature type="region of interest" description="Disordered" evidence="1">
    <location>
        <begin position="1"/>
        <end position="25"/>
    </location>
</feature>
<dbReference type="AlphaFoldDB" id="A0A0R3SUP1"/>
<gene>
    <name evidence="2" type="ORF">HDID_LOCUS9228</name>
</gene>
<dbReference type="OrthoDB" id="10023333at2759"/>
<feature type="region of interest" description="Disordered" evidence="1">
    <location>
        <begin position="66"/>
        <end position="115"/>
    </location>
</feature>
<dbReference type="EMBL" id="UYSG01011241">
    <property type="protein sequence ID" value="VDL61546.1"/>
    <property type="molecule type" value="Genomic_DNA"/>
</dbReference>
<dbReference type="STRING" id="6216.A0A0R3SUP1"/>
<evidence type="ECO:0000313" key="3">
    <source>
        <dbReference type="Proteomes" id="UP000274504"/>
    </source>
</evidence>
<feature type="region of interest" description="Disordered" evidence="1">
    <location>
        <begin position="222"/>
        <end position="242"/>
    </location>
</feature>
<evidence type="ECO:0000256" key="1">
    <source>
        <dbReference type="SAM" id="MobiDB-lite"/>
    </source>
</evidence>